<name>A0ABT0D4X6_9HYPH</name>
<dbReference type="EMBL" id="JALAYX010000006">
    <property type="protein sequence ID" value="MCJ8240452.1"/>
    <property type="molecule type" value="Genomic_DNA"/>
</dbReference>
<dbReference type="Pfam" id="PF22666">
    <property type="entry name" value="Glyco_hydro_2_N2"/>
    <property type="match status" value="1"/>
</dbReference>
<evidence type="ECO:0000313" key="4">
    <source>
        <dbReference type="EMBL" id="MCJ8240452.1"/>
    </source>
</evidence>
<sequence length="827" mass="91824">MKDDTMTGTIYLGADTRPLEQGWTLLMTEAGRYRAPADLPRTAFHISAPVPGTVAAALTEAGLFDPADPSPLHDKDVWYRRSLAGERPGPAVLRFEGLATIAEIFVNGALQHTSESMFEPVDLALDMSGDDELVICFRALQPYFEKKGPRARWRPQIIDQQGLRLVRTSLLGHMPGWCPEIHPVGPYRPISLIRPSRDNVSGLRINADLDEFGTGHLTVKLEQKTGTELAILCCGRTAQFEKGSPGRLIAKLELPAVAAWWPRTHGDPILHDVALAIEGRIHPLGLVGFRRIEVDRDEDGKGFGLKVNGVPVFCRGAVWTNTDLLRLPSSAEAYAPWLAKAAEANMNMIRIGGTMTYESTDFFRLCDRLGIMVWQDLMFANFDYPVSDEEFSRRAVAEVETILASLQGHPSLVVIAGGSEVFQQGAMLGLPERIWQSEFFTGTLARATRDHRPDVAYIPNSPYGGSMPFAPNEGVTHYYGVGAYQRPLEDARRENVRFAAECLAFAHVPQQRTLDDNLAVPPVHDPRWKGRVPRDRSASWDFEDVRDHYLAQLYAVDPARLRREDPAAYLDHSRATTAEVVTETFAEWRRSGSSCRGALTWTFQDLEAGPGWGVIDATGEPKSVWYALKRIFRPIQVLLTDEGTNGLDIHLVNETATSETVTLEIACLRDGSQAVVSASRAMSLDARSSHRLPATELFGAFFDTTYAYRFGPPSHDVTVARLVGTGGNLIAEAFHFPQGRNAAKHPAKVDHAIQDIDGIWWLELSTSQFAQSVHLDFDHFWPGDDWFHLAPGRVKRIRLSPRDGIEPGQKPRGTLRHFGSRTVQSLC</sequence>
<dbReference type="Gene3D" id="3.20.20.80">
    <property type="entry name" value="Glycosidases"/>
    <property type="match status" value="1"/>
</dbReference>
<reference evidence="4 5" key="1">
    <citation type="submission" date="2022-03" db="EMBL/GenBank/DDBJ databases">
        <title>Rhizobium SSM4.3 sp. nov., isolated from Sediment (Gouqi Island).</title>
        <authorList>
            <person name="Chen G."/>
        </authorList>
    </citation>
    <scope>NUCLEOTIDE SEQUENCE [LARGE SCALE GENOMIC DNA]</scope>
    <source>
        <strain evidence="4 5">SSM4.3</strain>
        <plasmid evidence="4">unnamed</plasmid>
    </source>
</reference>
<comment type="caution">
    <text evidence="4">The sequence shown here is derived from an EMBL/GenBank/DDBJ whole genome shotgun (WGS) entry which is preliminary data.</text>
</comment>
<accession>A0ABT0D4X6</accession>
<dbReference type="PANTHER" id="PTHR43730">
    <property type="entry name" value="BETA-MANNOSIDASE"/>
    <property type="match status" value="1"/>
</dbReference>
<dbReference type="SUPFAM" id="SSF51445">
    <property type="entry name" value="(Trans)glycosidases"/>
    <property type="match status" value="1"/>
</dbReference>
<dbReference type="GO" id="GO:0016787">
    <property type="term" value="F:hydrolase activity"/>
    <property type="evidence" value="ECO:0007669"/>
    <property type="project" value="UniProtKB-KW"/>
</dbReference>
<gene>
    <name evidence="4" type="ORF">MKJ03_19125</name>
</gene>
<dbReference type="InterPro" id="IPR036156">
    <property type="entry name" value="Beta-gal/glucu_dom_sf"/>
</dbReference>
<dbReference type="InterPro" id="IPR017853">
    <property type="entry name" value="GH"/>
</dbReference>
<dbReference type="InterPro" id="IPR008979">
    <property type="entry name" value="Galactose-bd-like_sf"/>
</dbReference>
<dbReference type="InterPro" id="IPR050887">
    <property type="entry name" value="Beta-mannosidase_GH2"/>
</dbReference>
<dbReference type="Gene3D" id="2.60.120.260">
    <property type="entry name" value="Galactose-binding domain-like"/>
    <property type="match status" value="1"/>
</dbReference>
<organism evidence="4 5">
    <name type="scientific">Peteryoungia algae</name>
    <dbReference type="NCBI Taxonomy" id="2919917"/>
    <lineage>
        <taxon>Bacteria</taxon>
        <taxon>Pseudomonadati</taxon>
        <taxon>Pseudomonadota</taxon>
        <taxon>Alphaproteobacteria</taxon>
        <taxon>Hyphomicrobiales</taxon>
        <taxon>Rhizobiaceae</taxon>
        <taxon>Peteryoungia</taxon>
    </lineage>
</organism>
<proteinExistence type="predicted"/>
<dbReference type="Proteomes" id="UP001522662">
    <property type="component" value="Unassembled WGS sequence"/>
</dbReference>
<geneLocation type="plasmid" evidence="4">
    <name>unnamed</name>
</geneLocation>
<dbReference type="PANTHER" id="PTHR43730:SF1">
    <property type="entry name" value="BETA-MANNOSIDASE"/>
    <property type="match status" value="1"/>
</dbReference>
<keyword evidence="4" id="KW-0614">Plasmid</keyword>
<evidence type="ECO:0000259" key="3">
    <source>
        <dbReference type="Pfam" id="PF22666"/>
    </source>
</evidence>
<dbReference type="InterPro" id="IPR054593">
    <property type="entry name" value="Beta-mannosidase-like_N2"/>
</dbReference>
<evidence type="ECO:0000313" key="5">
    <source>
        <dbReference type="Proteomes" id="UP001522662"/>
    </source>
</evidence>
<dbReference type="SUPFAM" id="SSF49785">
    <property type="entry name" value="Galactose-binding domain-like"/>
    <property type="match status" value="1"/>
</dbReference>
<keyword evidence="2" id="KW-0326">Glycosidase</keyword>
<keyword evidence="1 4" id="KW-0378">Hydrolase</keyword>
<protein>
    <submittedName>
        <fullName evidence="4">Glycoside hydrolase family 2 protein</fullName>
    </submittedName>
</protein>
<evidence type="ECO:0000256" key="2">
    <source>
        <dbReference type="ARBA" id="ARBA00023295"/>
    </source>
</evidence>
<feature type="domain" description="Beta-mannosidase-like galactose-binding" evidence="3">
    <location>
        <begin position="46"/>
        <end position="188"/>
    </location>
</feature>
<keyword evidence="5" id="KW-1185">Reference proteome</keyword>
<dbReference type="SUPFAM" id="SSF49303">
    <property type="entry name" value="beta-Galactosidase/glucuronidase domain"/>
    <property type="match status" value="1"/>
</dbReference>
<evidence type="ECO:0000256" key="1">
    <source>
        <dbReference type="ARBA" id="ARBA00022801"/>
    </source>
</evidence>